<evidence type="ECO:0000313" key="2">
    <source>
        <dbReference type="EMBL" id="PWY95649.1"/>
    </source>
</evidence>
<dbReference type="EMBL" id="MSFK01000002">
    <property type="protein sequence ID" value="PWY95649.1"/>
    <property type="molecule type" value="Genomic_DNA"/>
</dbReference>
<keyword evidence="1" id="KW-0812">Transmembrane</keyword>
<evidence type="ECO:0000256" key="1">
    <source>
        <dbReference type="SAM" id="Phobius"/>
    </source>
</evidence>
<accession>A0A317XAX1</accession>
<gene>
    <name evidence="2" type="ORF">BO94DRAFT_132444</name>
</gene>
<proteinExistence type="predicted"/>
<dbReference type="GeneID" id="37107798"/>
<sequence>MAQCQPHLEWLVLLQTSCRIFLNGVTAVTPTFYYIIMLMVYIMTSPSPSSCLPRPSLSDVRCLLSSRGSTKGLLTCDDVREARRHDMSRHMHLHILKAMTLERGLEVSFTNPSYDPPDMGPIWLLSPGANTSKALRCFRRVSPNARSSRRSIVFCI</sequence>
<dbReference type="Proteomes" id="UP000246702">
    <property type="component" value="Unassembled WGS sequence"/>
</dbReference>
<keyword evidence="1" id="KW-0472">Membrane</keyword>
<keyword evidence="1" id="KW-1133">Transmembrane helix</keyword>
<protein>
    <submittedName>
        <fullName evidence="2">Uncharacterized protein</fullName>
    </submittedName>
</protein>
<dbReference type="AlphaFoldDB" id="A0A317XAX1"/>
<reference evidence="2 3" key="1">
    <citation type="submission" date="2016-12" db="EMBL/GenBank/DDBJ databases">
        <title>The genomes of Aspergillus section Nigri reveals drivers in fungal speciation.</title>
        <authorList>
            <consortium name="DOE Joint Genome Institute"/>
            <person name="Vesth T.C."/>
            <person name="Nybo J."/>
            <person name="Theobald S."/>
            <person name="Brandl J."/>
            <person name="Frisvad J.C."/>
            <person name="Nielsen K.F."/>
            <person name="Lyhne E.K."/>
            <person name="Kogle M.E."/>
            <person name="Kuo A."/>
            <person name="Riley R."/>
            <person name="Clum A."/>
            <person name="Nolan M."/>
            <person name="Lipzen A."/>
            <person name="Salamov A."/>
            <person name="Henrissat B."/>
            <person name="Wiebenga A."/>
            <person name="De Vries R.P."/>
            <person name="Grigoriev I.V."/>
            <person name="Mortensen U.H."/>
            <person name="Andersen M.R."/>
            <person name="Baker S.E."/>
        </authorList>
    </citation>
    <scope>NUCLEOTIDE SEQUENCE [LARGE SCALE GENOMIC DNA]</scope>
    <source>
        <strain evidence="2 3">CBS 115572</strain>
    </source>
</reference>
<name>A0A317XAX1_9EURO</name>
<feature type="transmembrane region" description="Helical" evidence="1">
    <location>
        <begin position="20"/>
        <end position="44"/>
    </location>
</feature>
<evidence type="ECO:0000313" key="3">
    <source>
        <dbReference type="Proteomes" id="UP000246702"/>
    </source>
</evidence>
<organism evidence="2 3">
    <name type="scientific">Aspergillus sclerotioniger CBS 115572</name>
    <dbReference type="NCBI Taxonomy" id="1450535"/>
    <lineage>
        <taxon>Eukaryota</taxon>
        <taxon>Fungi</taxon>
        <taxon>Dikarya</taxon>
        <taxon>Ascomycota</taxon>
        <taxon>Pezizomycotina</taxon>
        <taxon>Eurotiomycetes</taxon>
        <taxon>Eurotiomycetidae</taxon>
        <taxon>Eurotiales</taxon>
        <taxon>Aspergillaceae</taxon>
        <taxon>Aspergillus</taxon>
        <taxon>Aspergillus subgen. Circumdati</taxon>
    </lineage>
</organism>
<keyword evidence="3" id="KW-1185">Reference proteome</keyword>
<dbReference type="RefSeq" id="XP_025472410.1">
    <property type="nucleotide sequence ID" value="XM_025605655.1"/>
</dbReference>
<comment type="caution">
    <text evidence="2">The sequence shown here is derived from an EMBL/GenBank/DDBJ whole genome shotgun (WGS) entry which is preliminary data.</text>
</comment>